<dbReference type="EMBL" id="JACANB010000002">
    <property type="protein sequence ID" value="MDM1695987.1"/>
    <property type="molecule type" value="Genomic_DNA"/>
</dbReference>
<gene>
    <name evidence="2" type="ORF">HX099_04810</name>
</gene>
<reference evidence="2" key="1">
    <citation type="submission" date="2020-06" db="EMBL/GenBank/DDBJ databases">
        <authorList>
            <person name="Dong N."/>
        </authorList>
    </citation>
    <scope>NUCLEOTIDE SEQUENCE</scope>
    <source>
        <strain evidence="2">DF46-2-2</strain>
    </source>
</reference>
<feature type="region of interest" description="Disordered" evidence="1">
    <location>
        <begin position="67"/>
        <end position="86"/>
    </location>
</feature>
<name>A0AAW7DQM8_9GAMM</name>
<dbReference type="RefSeq" id="WP_286593409.1">
    <property type="nucleotide sequence ID" value="NZ_JACANB010000002.1"/>
</dbReference>
<accession>A0AAW7DQM8</accession>
<organism evidence="2 3">
    <name type="scientific">Thiopseudomonas alkaliphila</name>
    <dbReference type="NCBI Taxonomy" id="1697053"/>
    <lineage>
        <taxon>Bacteria</taxon>
        <taxon>Pseudomonadati</taxon>
        <taxon>Pseudomonadota</taxon>
        <taxon>Gammaproteobacteria</taxon>
        <taxon>Pseudomonadales</taxon>
        <taxon>Pseudomonadaceae</taxon>
        <taxon>Thiopseudomonas</taxon>
    </lineage>
</organism>
<protein>
    <submittedName>
        <fullName evidence="2">DNA-binding protein</fullName>
    </submittedName>
</protein>
<dbReference type="Proteomes" id="UP001173465">
    <property type="component" value="Unassembled WGS sequence"/>
</dbReference>
<comment type="caution">
    <text evidence="2">The sequence shown here is derived from an EMBL/GenBank/DDBJ whole genome shotgun (WGS) entry which is preliminary data.</text>
</comment>
<reference evidence="2" key="2">
    <citation type="journal article" date="2022" name="Sci. Total Environ.">
        <title>Prevalence, transmission, and molecular epidemiology of tet(X)-positive bacteria among humans, animals, and environmental niches in China: An epidemiological, and genomic-based study.</title>
        <authorList>
            <person name="Dong N."/>
            <person name="Zeng Y."/>
            <person name="Cai C."/>
            <person name="Sun C."/>
            <person name="Lu J."/>
            <person name="Liu C."/>
            <person name="Zhou H."/>
            <person name="Sun Q."/>
            <person name="Shu L."/>
            <person name="Wang H."/>
            <person name="Wang Y."/>
            <person name="Wang S."/>
            <person name="Wu C."/>
            <person name="Chan E.W."/>
            <person name="Chen G."/>
            <person name="Shen Z."/>
            <person name="Chen S."/>
            <person name="Zhang R."/>
        </authorList>
    </citation>
    <scope>NUCLEOTIDE SEQUENCE</scope>
    <source>
        <strain evidence="2">DF46-2-2</strain>
    </source>
</reference>
<evidence type="ECO:0000313" key="3">
    <source>
        <dbReference type="Proteomes" id="UP001173465"/>
    </source>
</evidence>
<evidence type="ECO:0000256" key="1">
    <source>
        <dbReference type="SAM" id="MobiDB-lite"/>
    </source>
</evidence>
<dbReference type="PANTHER" id="PTHR35810">
    <property type="entry name" value="CYTOPLASMIC PROTEIN-RELATED"/>
    <property type="match status" value="1"/>
</dbReference>
<dbReference type="GO" id="GO:0003677">
    <property type="term" value="F:DNA binding"/>
    <property type="evidence" value="ECO:0007669"/>
    <property type="project" value="UniProtKB-KW"/>
</dbReference>
<evidence type="ECO:0000313" key="2">
    <source>
        <dbReference type="EMBL" id="MDM1695987.1"/>
    </source>
</evidence>
<dbReference type="AlphaFoldDB" id="A0AAW7DQM8"/>
<sequence>MSELTLYTSYRGQTQLHLRVEIDLIWLSRLEIAELFQTTKQNVSLHAKNNFANDGELREDSVVKESLTVQNEGGRQGQRKRHLSHG</sequence>
<feature type="compositionally biased region" description="Basic residues" evidence="1">
    <location>
        <begin position="77"/>
        <end position="86"/>
    </location>
</feature>
<keyword evidence="2" id="KW-0238">DNA-binding</keyword>
<proteinExistence type="predicted"/>
<dbReference type="PANTHER" id="PTHR35810:SF1">
    <property type="entry name" value="CYTOPLASMIC PROTEIN"/>
    <property type="match status" value="1"/>
</dbReference>